<reference evidence="1 2" key="1">
    <citation type="journal article" date="2019" name="Nat. Plants">
        <title>Genome sequencing of Musa balbisiana reveals subgenome evolution and function divergence in polyploid bananas.</title>
        <authorList>
            <person name="Yao X."/>
        </authorList>
    </citation>
    <scope>NUCLEOTIDE SEQUENCE [LARGE SCALE GENOMIC DNA]</scope>
    <source>
        <strain evidence="2">cv. DH-PKW</strain>
        <tissue evidence="1">Leaves</tissue>
    </source>
</reference>
<dbReference type="EMBL" id="PYDT01000005">
    <property type="protein sequence ID" value="THU61041.1"/>
    <property type="molecule type" value="Genomic_DNA"/>
</dbReference>
<evidence type="ECO:0000313" key="1">
    <source>
        <dbReference type="EMBL" id="THU61041.1"/>
    </source>
</evidence>
<sequence length="75" mass="8140">MFYLEDEMTRPIDHLGHHLDWPLSLWLTPSAPLAITSKPGGAPPVATAQGKEWCVAHAPERPTLSNGGHQATPFS</sequence>
<comment type="caution">
    <text evidence="1">The sequence shown here is derived from an EMBL/GenBank/DDBJ whole genome shotgun (WGS) entry which is preliminary data.</text>
</comment>
<name>A0A4S8JGM7_MUSBA</name>
<accession>A0A4S8JGM7</accession>
<keyword evidence="2" id="KW-1185">Reference proteome</keyword>
<proteinExistence type="predicted"/>
<protein>
    <submittedName>
        <fullName evidence="1">Uncharacterized protein</fullName>
    </submittedName>
</protein>
<gene>
    <name evidence="1" type="ORF">C4D60_Mb07t19090</name>
</gene>
<organism evidence="1 2">
    <name type="scientific">Musa balbisiana</name>
    <name type="common">Banana</name>
    <dbReference type="NCBI Taxonomy" id="52838"/>
    <lineage>
        <taxon>Eukaryota</taxon>
        <taxon>Viridiplantae</taxon>
        <taxon>Streptophyta</taxon>
        <taxon>Embryophyta</taxon>
        <taxon>Tracheophyta</taxon>
        <taxon>Spermatophyta</taxon>
        <taxon>Magnoliopsida</taxon>
        <taxon>Liliopsida</taxon>
        <taxon>Zingiberales</taxon>
        <taxon>Musaceae</taxon>
        <taxon>Musa</taxon>
    </lineage>
</organism>
<evidence type="ECO:0000313" key="2">
    <source>
        <dbReference type="Proteomes" id="UP000317650"/>
    </source>
</evidence>
<dbReference type="AlphaFoldDB" id="A0A4S8JGM7"/>
<dbReference type="Proteomes" id="UP000317650">
    <property type="component" value="Chromosome 7"/>
</dbReference>